<evidence type="ECO:0000313" key="3">
    <source>
        <dbReference type="Proteomes" id="UP000324781"/>
    </source>
</evidence>
<dbReference type="InterPro" id="IPR032834">
    <property type="entry name" value="NatK-like_C"/>
</dbReference>
<keyword evidence="3" id="KW-1185">Reference proteome</keyword>
<dbReference type="InterPro" id="IPR036890">
    <property type="entry name" value="HATPase_C_sf"/>
</dbReference>
<gene>
    <name evidence="2" type="ORF">SAMN05444373_100181</name>
</gene>
<name>A0A1M6AL89_9FIRM</name>
<feature type="domain" description="Sensor histidine kinase NatK-like C-terminal" evidence="1">
    <location>
        <begin position="12"/>
        <end position="102"/>
    </location>
</feature>
<dbReference type="RefSeq" id="WP_149677357.1">
    <property type="nucleotide sequence ID" value="NZ_FQZP01000001.1"/>
</dbReference>
<evidence type="ECO:0000313" key="2">
    <source>
        <dbReference type="EMBL" id="SHI37279.1"/>
    </source>
</evidence>
<dbReference type="SUPFAM" id="SSF55874">
    <property type="entry name" value="ATPase domain of HSP90 chaperone/DNA topoisomerase II/histidine kinase"/>
    <property type="match status" value="1"/>
</dbReference>
<dbReference type="AlphaFoldDB" id="A0A1M6AL89"/>
<protein>
    <submittedName>
        <fullName evidence="2">GHKL domain-containing protein</fullName>
    </submittedName>
</protein>
<dbReference type="Proteomes" id="UP000324781">
    <property type="component" value="Unassembled WGS sequence"/>
</dbReference>
<sequence length="105" mass="10965">MWENKLPASICLLENAVSAASACSGAERRTVSVKAMIHKNNLLILMENAYEGEVVITNGLPQASHEGHGYGTRSIAAIADAHGGQAVFSASQGVFALKIMLPLGS</sequence>
<reference evidence="2 3" key="1">
    <citation type="submission" date="2016-11" db="EMBL/GenBank/DDBJ databases">
        <authorList>
            <person name="Varghese N."/>
            <person name="Submissions S."/>
        </authorList>
    </citation>
    <scope>NUCLEOTIDE SEQUENCE [LARGE SCALE GENOMIC DNA]</scope>
    <source>
        <strain evidence="2 3">DSM 19027</strain>
    </source>
</reference>
<dbReference type="Pfam" id="PF14501">
    <property type="entry name" value="HATPase_c_5"/>
    <property type="match status" value="1"/>
</dbReference>
<organism evidence="2 3">
    <name type="scientific">Thermoclostridium caenicola</name>
    <dbReference type="NCBI Taxonomy" id="659425"/>
    <lineage>
        <taxon>Bacteria</taxon>
        <taxon>Bacillati</taxon>
        <taxon>Bacillota</taxon>
        <taxon>Clostridia</taxon>
        <taxon>Eubacteriales</taxon>
        <taxon>Oscillospiraceae</taxon>
        <taxon>Thermoclostridium</taxon>
    </lineage>
</organism>
<dbReference type="EMBL" id="FQZP01000001">
    <property type="protein sequence ID" value="SHI37279.1"/>
    <property type="molecule type" value="Genomic_DNA"/>
</dbReference>
<dbReference type="Gene3D" id="3.30.565.10">
    <property type="entry name" value="Histidine kinase-like ATPase, C-terminal domain"/>
    <property type="match status" value="1"/>
</dbReference>
<dbReference type="OrthoDB" id="1837658at2"/>
<accession>A0A1M6AL89</accession>
<evidence type="ECO:0000259" key="1">
    <source>
        <dbReference type="Pfam" id="PF14501"/>
    </source>
</evidence>
<proteinExistence type="predicted"/>